<proteinExistence type="predicted"/>
<dbReference type="InterPro" id="IPR029052">
    <property type="entry name" value="Metallo-depent_PP-like"/>
</dbReference>
<dbReference type="Gene3D" id="3.60.21.10">
    <property type="match status" value="1"/>
</dbReference>
<keyword evidence="3" id="KW-1185">Reference proteome</keyword>
<dbReference type="Proteomes" id="UP000076727">
    <property type="component" value="Unassembled WGS sequence"/>
</dbReference>
<protein>
    <submittedName>
        <fullName evidence="2">Uncharacterized protein</fullName>
    </submittedName>
</protein>
<evidence type="ECO:0000256" key="1">
    <source>
        <dbReference type="SAM" id="MobiDB-lite"/>
    </source>
</evidence>
<organism evidence="2 3">
    <name type="scientific">Daedalea quercina L-15889</name>
    <dbReference type="NCBI Taxonomy" id="1314783"/>
    <lineage>
        <taxon>Eukaryota</taxon>
        <taxon>Fungi</taxon>
        <taxon>Dikarya</taxon>
        <taxon>Basidiomycota</taxon>
        <taxon>Agaricomycotina</taxon>
        <taxon>Agaricomycetes</taxon>
        <taxon>Polyporales</taxon>
        <taxon>Fomitopsis</taxon>
    </lineage>
</organism>
<evidence type="ECO:0000313" key="2">
    <source>
        <dbReference type="EMBL" id="KZT64672.1"/>
    </source>
</evidence>
<feature type="compositionally biased region" description="Polar residues" evidence="1">
    <location>
        <begin position="1"/>
        <end position="10"/>
    </location>
</feature>
<accession>A0A165LP11</accession>
<gene>
    <name evidence="2" type="ORF">DAEQUDRAFT_601089</name>
</gene>
<name>A0A165LP11_9APHY</name>
<reference evidence="2 3" key="1">
    <citation type="journal article" date="2016" name="Mol. Biol. Evol.">
        <title>Comparative Genomics of Early-Diverging Mushroom-Forming Fungi Provides Insights into the Origins of Lignocellulose Decay Capabilities.</title>
        <authorList>
            <person name="Nagy L.G."/>
            <person name="Riley R."/>
            <person name="Tritt A."/>
            <person name="Adam C."/>
            <person name="Daum C."/>
            <person name="Floudas D."/>
            <person name="Sun H."/>
            <person name="Yadav J.S."/>
            <person name="Pangilinan J."/>
            <person name="Larsson K.H."/>
            <person name="Matsuura K."/>
            <person name="Barry K."/>
            <person name="Labutti K."/>
            <person name="Kuo R."/>
            <person name="Ohm R.A."/>
            <person name="Bhattacharya S.S."/>
            <person name="Shirouzu T."/>
            <person name="Yoshinaga Y."/>
            <person name="Martin F.M."/>
            <person name="Grigoriev I.V."/>
            <person name="Hibbett D.S."/>
        </authorList>
    </citation>
    <scope>NUCLEOTIDE SEQUENCE [LARGE SCALE GENOMIC DNA]</scope>
    <source>
        <strain evidence="2 3">L-15889</strain>
    </source>
</reference>
<dbReference type="EMBL" id="KV429122">
    <property type="protein sequence ID" value="KZT64672.1"/>
    <property type="molecule type" value="Genomic_DNA"/>
</dbReference>
<dbReference type="SUPFAM" id="SSF56300">
    <property type="entry name" value="Metallo-dependent phosphatases"/>
    <property type="match status" value="1"/>
</dbReference>
<dbReference type="AlphaFoldDB" id="A0A165LP11"/>
<sequence length="197" mass="22165">MDAENHTPTATAPPCQNPPSPSMSRSSVEDDPGYYSSALHQIREKSSAQPQYSPDDRDLHKRLVENVKPPAAHPPNDHEFYVPDVQAGIHRPNVKVLRDHFFNEGRLTEPQALFILEQTTTLLTQEPNMLQIDGPVTARYSRCCEMLRDAATMNGIQRHPLVQRCLDGNSRATCLFTKHVHDMQLFLPFPSSSSAHD</sequence>
<evidence type="ECO:0000313" key="3">
    <source>
        <dbReference type="Proteomes" id="UP000076727"/>
    </source>
</evidence>
<dbReference type="OrthoDB" id="5593063at2759"/>
<feature type="region of interest" description="Disordered" evidence="1">
    <location>
        <begin position="1"/>
        <end position="35"/>
    </location>
</feature>
<dbReference type="STRING" id="1314783.A0A165LP11"/>